<organism evidence="1 2">
    <name type="scientific">Panagrolaimus sp. PS1159</name>
    <dbReference type="NCBI Taxonomy" id="55785"/>
    <lineage>
        <taxon>Eukaryota</taxon>
        <taxon>Metazoa</taxon>
        <taxon>Ecdysozoa</taxon>
        <taxon>Nematoda</taxon>
        <taxon>Chromadorea</taxon>
        <taxon>Rhabditida</taxon>
        <taxon>Tylenchina</taxon>
        <taxon>Panagrolaimomorpha</taxon>
        <taxon>Panagrolaimoidea</taxon>
        <taxon>Panagrolaimidae</taxon>
        <taxon>Panagrolaimus</taxon>
    </lineage>
</organism>
<dbReference type="Proteomes" id="UP000887580">
    <property type="component" value="Unplaced"/>
</dbReference>
<proteinExistence type="predicted"/>
<accession>A0AC35FUP5</accession>
<sequence length="117" mass="13609">MFKLFIEPLKKLNLNIVEYCLLFSIALFHPEPSLSSIGQQHLQRSYDNFVKLLYEFILENKRSSILLLNEAFQHQINFEVSKRMSEIMGLVNILQAVNLTYHGLIGCPVEMDFVFKG</sequence>
<evidence type="ECO:0000313" key="1">
    <source>
        <dbReference type="Proteomes" id="UP000887580"/>
    </source>
</evidence>
<name>A0AC35FUP5_9BILA</name>
<evidence type="ECO:0000313" key="2">
    <source>
        <dbReference type="WBParaSite" id="PS1159_v2.g20957.t1"/>
    </source>
</evidence>
<protein>
    <submittedName>
        <fullName evidence="2">NR LBD domain-containing protein</fullName>
    </submittedName>
</protein>
<dbReference type="WBParaSite" id="PS1159_v2.g20957.t1">
    <property type="protein sequence ID" value="PS1159_v2.g20957.t1"/>
    <property type="gene ID" value="PS1159_v2.g20957"/>
</dbReference>
<reference evidence="2" key="1">
    <citation type="submission" date="2022-11" db="UniProtKB">
        <authorList>
            <consortium name="WormBaseParasite"/>
        </authorList>
    </citation>
    <scope>IDENTIFICATION</scope>
</reference>